<keyword evidence="2" id="KW-1185">Reference proteome</keyword>
<accession>A0AAN0T2T9</accession>
<sequence>MIRENPHKIGAKKMPGKRCEQGLSSGMLKCIQLKTSPPAIFQPFSQSRAKSKQAAIAIFQPFSGALPPQSRDKS</sequence>
<protein>
    <submittedName>
        <fullName evidence="1">Uncharacterized protein</fullName>
    </submittedName>
</protein>
<dbReference type="EMBL" id="CP010525">
    <property type="protein sequence ID" value="AJO21677.1"/>
    <property type="molecule type" value="Genomic_DNA"/>
</dbReference>
<name>A0AAN0T2T9_HEYCO</name>
<evidence type="ECO:0000313" key="1">
    <source>
        <dbReference type="EMBL" id="AJO21677.1"/>
    </source>
</evidence>
<gene>
    <name evidence="1" type="ORF">SB48_HM08orf01355</name>
</gene>
<evidence type="ECO:0000313" key="2">
    <source>
        <dbReference type="Proteomes" id="UP000032024"/>
    </source>
</evidence>
<reference evidence="2" key="1">
    <citation type="submission" date="2015-01" db="EMBL/GenBank/DDBJ databases">
        <title>Comparative genome analysis of Bacillus coagulans HM-08, Clostridium butyricum HM-68, Bacillus subtilis HM-66 and Bacillus paralicheniformis BL-09.</title>
        <authorList>
            <person name="Zhang H."/>
        </authorList>
    </citation>
    <scope>NUCLEOTIDE SEQUENCE [LARGE SCALE GENOMIC DNA]</scope>
    <source>
        <strain evidence="2">HM-08</strain>
    </source>
</reference>
<dbReference type="AlphaFoldDB" id="A0AAN0T2T9"/>
<dbReference type="Proteomes" id="UP000032024">
    <property type="component" value="Chromosome"/>
</dbReference>
<proteinExistence type="predicted"/>
<organism evidence="1 2">
    <name type="scientific">Heyndrickxia coagulans</name>
    <name type="common">Weizmannia coagulans</name>
    <dbReference type="NCBI Taxonomy" id="1398"/>
    <lineage>
        <taxon>Bacteria</taxon>
        <taxon>Bacillati</taxon>
        <taxon>Bacillota</taxon>
        <taxon>Bacilli</taxon>
        <taxon>Bacillales</taxon>
        <taxon>Bacillaceae</taxon>
        <taxon>Heyndrickxia</taxon>
    </lineage>
</organism>